<protein>
    <submittedName>
        <fullName evidence="7">Alpha-hydroxy-acid oxidizing protein</fullName>
    </submittedName>
</protein>
<comment type="caution">
    <text evidence="7">The sequence shown here is derived from an EMBL/GenBank/DDBJ whole genome shotgun (WGS) entry which is preliminary data.</text>
</comment>
<organism evidence="7 8">
    <name type="scientific">Streptantibioticus parmotrematis</name>
    <dbReference type="NCBI Taxonomy" id="2873249"/>
    <lineage>
        <taxon>Bacteria</taxon>
        <taxon>Bacillati</taxon>
        <taxon>Actinomycetota</taxon>
        <taxon>Actinomycetes</taxon>
        <taxon>Kitasatosporales</taxon>
        <taxon>Streptomycetaceae</taxon>
        <taxon>Streptantibioticus</taxon>
    </lineage>
</organism>
<dbReference type="PROSITE" id="PS00557">
    <property type="entry name" value="FMN_HYDROXY_ACID_DH_1"/>
    <property type="match status" value="1"/>
</dbReference>
<gene>
    <name evidence="7" type="ORF">K7472_11415</name>
</gene>
<dbReference type="Proteomes" id="UP001198565">
    <property type="component" value="Unassembled WGS sequence"/>
</dbReference>
<dbReference type="Gene3D" id="3.20.20.70">
    <property type="entry name" value="Aldolase class I"/>
    <property type="match status" value="1"/>
</dbReference>
<dbReference type="Pfam" id="PF01070">
    <property type="entry name" value="FMN_dh"/>
    <property type="match status" value="1"/>
</dbReference>
<dbReference type="PROSITE" id="PS51349">
    <property type="entry name" value="FMN_HYDROXY_ACID_DH_2"/>
    <property type="match status" value="1"/>
</dbReference>
<keyword evidence="3" id="KW-0288">FMN</keyword>
<evidence type="ECO:0000313" key="8">
    <source>
        <dbReference type="Proteomes" id="UP001198565"/>
    </source>
</evidence>
<keyword evidence="2" id="KW-0285">Flavoprotein</keyword>
<dbReference type="PANTHER" id="PTHR10578:SF107">
    <property type="entry name" value="2-HYDROXYACID OXIDASE 1"/>
    <property type="match status" value="1"/>
</dbReference>
<dbReference type="InterPro" id="IPR013785">
    <property type="entry name" value="Aldolase_TIM"/>
</dbReference>
<sequence length="361" mass="37768">MNLREFESAARELLDPVHYDYVAGGADDEVTVRANEAAFARIALLPRVLRGAASRESGVTLFGHRASLPVVLSPTAFHRLFHKEGEVATARAAARAGVVMITGMASTVAVADVVEAARAAAPGRDPAVWFQLYLQPAPGVTEALVRRATEAGCAALVVTVDSPVLGAHTRNARNGFHDLPDGLACENLRDLLDGEPGHVRQIAMSPTLDWDDLDRLRASTSLPLLLKGVLHPDDARIALDHGVDGLLLSNHGGRQLDTVPATIDLLPEIAAAVAGRVPLLLDGGVRRGTDIVKALALGATAVGIGRPAVWGLAADGENGVTRVLDILRRELDHTLALCGATGIADLTPALVRNATASAGPR</sequence>
<evidence type="ECO:0000256" key="5">
    <source>
        <dbReference type="ARBA" id="ARBA00024042"/>
    </source>
</evidence>
<evidence type="ECO:0000256" key="2">
    <source>
        <dbReference type="ARBA" id="ARBA00022630"/>
    </source>
</evidence>
<dbReference type="RefSeq" id="WP_222977182.1">
    <property type="nucleotide sequence ID" value="NZ_JAINVZ010000006.1"/>
</dbReference>
<evidence type="ECO:0000256" key="4">
    <source>
        <dbReference type="ARBA" id="ARBA00023002"/>
    </source>
</evidence>
<comment type="cofactor">
    <cofactor evidence="1">
        <name>FMN</name>
        <dbReference type="ChEBI" id="CHEBI:58210"/>
    </cofactor>
</comment>
<evidence type="ECO:0000313" key="7">
    <source>
        <dbReference type="EMBL" id="MBY8885454.1"/>
    </source>
</evidence>
<dbReference type="PIRSF" id="PIRSF000138">
    <property type="entry name" value="Al-hdrx_acd_dh"/>
    <property type="match status" value="1"/>
</dbReference>
<dbReference type="SUPFAM" id="SSF51395">
    <property type="entry name" value="FMN-linked oxidoreductases"/>
    <property type="match status" value="1"/>
</dbReference>
<feature type="domain" description="FMN hydroxy acid dehydrogenase" evidence="6">
    <location>
        <begin position="1"/>
        <end position="356"/>
    </location>
</feature>
<evidence type="ECO:0000259" key="6">
    <source>
        <dbReference type="PROSITE" id="PS51349"/>
    </source>
</evidence>
<reference evidence="7 8" key="1">
    <citation type="submission" date="2021-08" db="EMBL/GenBank/DDBJ databases">
        <title>Streptomyces sp. PTM05 isolated from lichen.</title>
        <authorList>
            <person name="Somphong A."/>
            <person name="Phongsopitanun W."/>
            <person name="Tanasupawat S."/>
        </authorList>
    </citation>
    <scope>NUCLEOTIDE SEQUENCE [LARGE SCALE GENOMIC DNA]</scope>
    <source>
        <strain evidence="7 8">Ptm05</strain>
    </source>
</reference>
<evidence type="ECO:0000256" key="1">
    <source>
        <dbReference type="ARBA" id="ARBA00001917"/>
    </source>
</evidence>
<dbReference type="InterPro" id="IPR037396">
    <property type="entry name" value="FMN_HAD"/>
</dbReference>
<keyword evidence="4" id="KW-0560">Oxidoreductase</keyword>
<evidence type="ECO:0000256" key="3">
    <source>
        <dbReference type="ARBA" id="ARBA00022643"/>
    </source>
</evidence>
<dbReference type="InterPro" id="IPR012133">
    <property type="entry name" value="Alpha-hydoxy_acid_DH_FMN"/>
</dbReference>
<proteinExistence type="inferred from homology"/>
<dbReference type="PANTHER" id="PTHR10578">
    <property type="entry name" value="S -2-HYDROXY-ACID OXIDASE-RELATED"/>
    <property type="match status" value="1"/>
</dbReference>
<comment type="similarity">
    <text evidence="5">Belongs to the FMN-dependent alpha-hydroxy acid dehydrogenase family.</text>
</comment>
<dbReference type="EMBL" id="JAINVZ010000006">
    <property type="protein sequence ID" value="MBY8885454.1"/>
    <property type="molecule type" value="Genomic_DNA"/>
</dbReference>
<keyword evidence="8" id="KW-1185">Reference proteome</keyword>
<dbReference type="InterPro" id="IPR000262">
    <property type="entry name" value="FMN-dep_DH"/>
</dbReference>
<accession>A0ABS7QRZ2</accession>
<dbReference type="InterPro" id="IPR008259">
    <property type="entry name" value="FMN_hydac_DH_AS"/>
</dbReference>
<name>A0ABS7QRZ2_9ACTN</name>
<dbReference type="CDD" id="cd02809">
    <property type="entry name" value="alpha_hydroxyacid_oxid_FMN"/>
    <property type="match status" value="1"/>
</dbReference>